<dbReference type="InParanoid" id="B7PM24"/>
<feature type="domain" description="Rhabdovirus nucleocapsid" evidence="1">
    <location>
        <begin position="1"/>
        <end position="97"/>
    </location>
</feature>
<dbReference type="SUPFAM" id="SSF140809">
    <property type="entry name" value="Rhabdovirus nucleoprotein-like"/>
    <property type="match status" value="1"/>
</dbReference>
<feature type="non-terminal residue" evidence="2">
    <location>
        <position position="1"/>
    </location>
</feature>
<proteinExistence type="predicted"/>
<dbReference type="EMBL" id="ABJB010323939">
    <property type="status" value="NOT_ANNOTATED_CDS"/>
    <property type="molecule type" value="Genomic_DNA"/>
</dbReference>
<dbReference type="OrthoDB" id="6493117at2759"/>
<evidence type="ECO:0000259" key="1">
    <source>
        <dbReference type="Pfam" id="PF00945"/>
    </source>
</evidence>
<name>B7PM24_IXOSC</name>
<dbReference type="AlphaFoldDB" id="B7PM24"/>
<dbReference type="InterPro" id="IPR000448">
    <property type="entry name" value="Rhabdo_ncapsid"/>
</dbReference>
<keyword evidence="4" id="KW-1185">Reference proteome</keyword>
<dbReference type="VEuPathDB" id="VectorBase:ISCI010205"/>
<accession>B7PM24</accession>
<reference evidence="2 4" key="1">
    <citation type="submission" date="2008-03" db="EMBL/GenBank/DDBJ databases">
        <title>Annotation of Ixodes scapularis.</title>
        <authorList>
            <consortium name="Ixodes scapularis Genome Project Consortium"/>
            <person name="Caler E."/>
            <person name="Hannick L.I."/>
            <person name="Bidwell S."/>
            <person name="Joardar V."/>
            <person name="Thiagarajan M."/>
            <person name="Amedeo P."/>
            <person name="Galinsky K.J."/>
            <person name="Schobel S."/>
            <person name="Inman J."/>
            <person name="Hostetler J."/>
            <person name="Miller J."/>
            <person name="Hammond M."/>
            <person name="Megy K."/>
            <person name="Lawson D."/>
            <person name="Kodira C."/>
            <person name="Sutton G."/>
            <person name="Meyer J."/>
            <person name="Hill C.A."/>
            <person name="Birren B."/>
            <person name="Nene V."/>
            <person name="Collins F."/>
            <person name="Alarcon-Chaidez F."/>
            <person name="Wikel S."/>
            <person name="Strausberg R."/>
        </authorList>
    </citation>
    <scope>NUCLEOTIDE SEQUENCE [LARGE SCALE GENOMIC DNA]</scope>
    <source>
        <strain evidence="4">Wikel</strain>
        <strain evidence="2">Wikel colony</strain>
    </source>
</reference>
<gene>
    <name evidence="2" type="ORF">IscW_ISCW005747</name>
</gene>
<dbReference type="Proteomes" id="UP000001555">
    <property type="component" value="Unassembled WGS sequence"/>
</dbReference>
<dbReference type="VEuPathDB" id="VectorBase:ISCW005747"/>
<evidence type="ECO:0000313" key="4">
    <source>
        <dbReference type="Proteomes" id="UP000001555"/>
    </source>
</evidence>
<feature type="non-terminal residue" evidence="2">
    <location>
        <position position="103"/>
    </location>
</feature>
<sequence length="103" mass="11909">LGQIIALTGIQVSALYRWMIVREVAEEAIEMMRPTEELEKEFSYSAYLADLRLVNKSPYSAVSYLLVHQWLHAVGSLLLSERSLNARHFSDNNFNQICKRRHA</sequence>
<dbReference type="Gene3D" id="1.10.3610.10">
    <property type="entry name" value="Nucleoprotein"/>
    <property type="match status" value="1"/>
</dbReference>
<dbReference type="Pfam" id="PF00945">
    <property type="entry name" value="Rhabdo_ncap"/>
    <property type="match status" value="1"/>
</dbReference>
<reference evidence="3" key="2">
    <citation type="submission" date="2020-05" db="UniProtKB">
        <authorList>
            <consortium name="EnsemblMetazoa"/>
        </authorList>
    </citation>
    <scope>IDENTIFICATION</scope>
    <source>
        <strain evidence="3">wikel</strain>
    </source>
</reference>
<dbReference type="InterPro" id="IPR023331">
    <property type="entry name" value="Rhabdovirus_ncapsid_C"/>
</dbReference>
<dbReference type="InterPro" id="IPR035961">
    <property type="entry name" value="Rhabdovirus_nucleoprotein-like"/>
</dbReference>
<protein>
    <recommendedName>
        <fullName evidence="1">Rhabdovirus nucleocapsid domain-containing protein</fullName>
    </recommendedName>
</protein>
<dbReference type="EnsemblMetazoa" id="ISCW005747-RA">
    <property type="protein sequence ID" value="ISCW005747-PA"/>
    <property type="gene ID" value="ISCW005747"/>
</dbReference>
<dbReference type="PaxDb" id="6945-B7PM24"/>
<dbReference type="EMBL" id="DS744839">
    <property type="protein sequence ID" value="EEC07646.1"/>
    <property type="molecule type" value="Genomic_DNA"/>
</dbReference>
<evidence type="ECO:0000313" key="2">
    <source>
        <dbReference type="EMBL" id="EEC07646.1"/>
    </source>
</evidence>
<organism>
    <name type="scientific">Ixodes scapularis</name>
    <name type="common">Black-legged tick</name>
    <name type="synonym">Deer tick</name>
    <dbReference type="NCBI Taxonomy" id="6945"/>
    <lineage>
        <taxon>Eukaryota</taxon>
        <taxon>Metazoa</taxon>
        <taxon>Ecdysozoa</taxon>
        <taxon>Arthropoda</taxon>
        <taxon>Chelicerata</taxon>
        <taxon>Arachnida</taxon>
        <taxon>Acari</taxon>
        <taxon>Parasitiformes</taxon>
        <taxon>Ixodida</taxon>
        <taxon>Ixodoidea</taxon>
        <taxon>Ixodidae</taxon>
        <taxon>Ixodinae</taxon>
        <taxon>Ixodes</taxon>
    </lineage>
</organism>
<dbReference type="VEuPathDB" id="VectorBase:ISCP_029246"/>
<dbReference type="HOGENOM" id="CLU_2270425_0_0_1"/>
<evidence type="ECO:0000313" key="3">
    <source>
        <dbReference type="EnsemblMetazoa" id="ISCW005747-PA"/>
    </source>
</evidence>